<dbReference type="AlphaFoldDB" id="A0A939ELV0"/>
<dbReference type="SUPFAM" id="SSF89796">
    <property type="entry name" value="CoA-transferase family III (CaiB/BaiF)"/>
    <property type="match status" value="1"/>
</dbReference>
<evidence type="ECO:0000313" key="3">
    <source>
        <dbReference type="Proteomes" id="UP000664096"/>
    </source>
</evidence>
<gene>
    <name evidence="2" type="ORF">JF539_26470</name>
</gene>
<evidence type="ECO:0000313" key="2">
    <source>
        <dbReference type="EMBL" id="MBN9673930.1"/>
    </source>
</evidence>
<protein>
    <submittedName>
        <fullName evidence="2">CoA transferase</fullName>
    </submittedName>
</protein>
<dbReference type="GO" id="GO:0008410">
    <property type="term" value="F:CoA-transferase activity"/>
    <property type="evidence" value="ECO:0007669"/>
    <property type="project" value="TreeGrafter"/>
</dbReference>
<dbReference type="InterPro" id="IPR044855">
    <property type="entry name" value="CoA-Trfase_III_dom3_sf"/>
</dbReference>
<proteinExistence type="predicted"/>
<dbReference type="RefSeq" id="WP_207144229.1">
    <property type="nucleotide sequence ID" value="NZ_JAEKJZ010000008.1"/>
</dbReference>
<name>A0A939ELV0_9HYPH</name>
<accession>A0A939ELV0</accession>
<dbReference type="PANTHER" id="PTHR48207:SF4">
    <property type="entry name" value="BLL6097 PROTEIN"/>
    <property type="match status" value="1"/>
</dbReference>
<dbReference type="PANTHER" id="PTHR48207">
    <property type="entry name" value="SUCCINATE--HYDROXYMETHYLGLUTARATE COA-TRANSFERASE"/>
    <property type="match status" value="1"/>
</dbReference>
<dbReference type="InterPro" id="IPR023606">
    <property type="entry name" value="CoA-Trfase_III_dom_1_sf"/>
</dbReference>
<organism evidence="2 3">
    <name type="scientific">Roseibium aggregatum</name>
    <dbReference type="NCBI Taxonomy" id="187304"/>
    <lineage>
        <taxon>Bacteria</taxon>
        <taxon>Pseudomonadati</taxon>
        <taxon>Pseudomonadota</taxon>
        <taxon>Alphaproteobacteria</taxon>
        <taxon>Hyphomicrobiales</taxon>
        <taxon>Stappiaceae</taxon>
        <taxon>Roseibium</taxon>
    </lineage>
</organism>
<dbReference type="EMBL" id="JAEKJZ010000008">
    <property type="protein sequence ID" value="MBN9673930.1"/>
    <property type="molecule type" value="Genomic_DNA"/>
</dbReference>
<dbReference type="InterPro" id="IPR050483">
    <property type="entry name" value="CoA-transferase_III_domain"/>
</dbReference>
<evidence type="ECO:0000256" key="1">
    <source>
        <dbReference type="ARBA" id="ARBA00022679"/>
    </source>
</evidence>
<dbReference type="Gene3D" id="3.30.1540.10">
    <property type="entry name" value="formyl-coa transferase, domain 3"/>
    <property type="match status" value="1"/>
</dbReference>
<comment type="caution">
    <text evidence="2">The sequence shown here is derived from an EMBL/GenBank/DDBJ whole genome shotgun (WGS) entry which is preliminary data.</text>
</comment>
<sequence length="402" mass="42935">MGALDGIRVLSFNHFLSGPAAAQHLGDLGADVIAVEPLTGAFQRNWAVANRYVDDTSVNHITTGRNKRSIAIDLKSPEGIAVAKRLIAGADVLMENFRPGTLDKLGLSEPEMRRINPGIIYAATTGYGADGPYAKRPGQDVLLQAMAGLAAHSGSMEHGPVAVGSVPIDHHAAALTVAGIIAALFERERKGVARRVEVNMLQAAMDLQGESITAWMNGADHAGPRGSEGMANWFSPAPYGIYATSDGHVMISMSTPPDLAKALDLPALQEFSEKDGFDRRGEISTKVCEGMARLSTGEAIRKLGEAGVWHEVVQDYDGLRSNPQVGHLKAFTEMPSRSGEPLVMLSHPVRYDGETPPVRRLPPALGGESREVLAEAGYADEEIERLLADSVVVQSDKMRTSS</sequence>
<keyword evidence="1 2" id="KW-0808">Transferase</keyword>
<reference evidence="2" key="1">
    <citation type="submission" date="2020-12" db="EMBL/GenBank/DDBJ databases">
        <title>Oil enriched cultivation method for isolating marine PHA-producing bacteria.</title>
        <authorList>
            <person name="Zheng W."/>
            <person name="Yu S."/>
            <person name="Huang Y."/>
        </authorList>
    </citation>
    <scope>NUCLEOTIDE SEQUENCE</scope>
    <source>
        <strain evidence="2">SY-2-12</strain>
    </source>
</reference>
<dbReference type="InterPro" id="IPR003673">
    <property type="entry name" value="CoA-Trfase_fam_III"/>
</dbReference>
<dbReference type="Gene3D" id="3.40.50.10540">
    <property type="entry name" value="Crotonobetainyl-coa:carnitine coa-transferase, domain 1"/>
    <property type="match status" value="1"/>
</dbReference>
<dbReference type="Pfam" id="PF02515">
    <property type="entry name" value="CoA_transf_3"/>
    <property type="match status" value="1"/>
</dbReference>
<dbReference type="Proteomes" id="UP000664096">
    <property type="component" value="Unassembled WGS sequence"/>
</dbReference>